<gene>
    <name evidence="1" type="ORF">SAE01_00490</name>
</gene>
<keyword evidence="2" id="KW-1185">Reference proteome</keyword>
<proteinExistence type="predicted"/>
<reference evidence="1 2" key="1">
    <citation type="submission" date="2019-07" db="EMBL/GenBank/DDBJ databases">
        <title>Whole genome shotgun sequence of Segetibacter aerophilus NBRC 106135.</title>
        <authorList>
            <person name="Hosoyama A."/>
            <person name="Uohara A."/>
            <person name="Ohji S."/>
            <person name="Ichikawa N."/>
        </authorList>
    </citation>
    <scope>NUCLEOTIDE SEQUENCE [LARGE SCALE GENOMIC DNA]</scope>
    <source>
        <strain evidence="1 2">NBRC 106135</strain>
    </source>
</reference>
<evidence type="ECO:0000313" key="2">
    <source>
        <dbReference type="Proteomes" id="UP000321513"/>
    </source>
</evidence>
<organism evidence="1 2">
    <name type="scientific">Segetibacter aerophilus</name>
    <dbReference type="NCBI Taxonomy" id="670293"/>
    <lineage>
        <taxon>Bacteria</taxon>
        <taxon>Pseudomonadati</taxon>
        <taxon>Bacteroidota</taxon>
        <taxon>Chitinophagia</taxon>
        <taxon>Chitinophagales</taxon>
        <taxon>Chitinophagaceae</taxon>
        <taxon>Segetibacter</taxon>
    </lineage>
</organism>
<evidence type="ECO:0000313" key="1">
    <source>
        <dbReference type="EMBL" id="GEO07553.1"/>
    </source>
</evidence>
<name>A0A512B6G5_9BACT</name>
<comment type="caution">
    <text evidence="1">The sequence shown here is derived from an EMBL/GenBank/DDBJ whole genome shotgun (WGS) entry which is preliminary data.</text>
</comment>
<protein>
    <submittedName>
        <fullName evidence="1">Uncharacterized protein</fullName>
    </submittedName>
</protein>
<dbReference type="Proteomes" id="UP000321513">
    <property type="component" value="Unassembled WGS sequence"/>
</dbReference>
<accession>A0A512B6G5</accession>
<sequence length="204" mass="23252">MLTLNFRCEKEVVPPFVHTFEIPVDIYPLKKAYSLNDTIWLETEVTGKSLFDTKTQQSIRTDSGSITFHASYFEFGTAIKNPANGFCDVISFNGVNVRRELSMTTTVAAIDKYGCGQSSYKLKVGFRPNYRGTYSLSLLKDMLLLDCPNKAIPYNATISYRYKNVDLNMDVFNSLSVSDKGQNDGNKFHTNRINNREEFVFRVE</sequence>
<dbReference type="EMBL" id="BJYT01000001">
    <property type="protein sequence ID" value="GEO07553.1"/>
    <property type="molecule type" value="Genomic_DNA"/>
</dbReference>
<dbReference type="AlphaFoldDB" id="A0A512B6G5"/>